<dbReference type="Proteomes" id="UP000057820">
    <property type="component" value="Chromosome 1"/>
</dbReference>
<dbReference type="InterPro" id="IPR036291">
    <property type="entry name" value="NAD(P)-bd_dom_sf"/>
</dbReference>
<dbReference type="PANTHER" id="PTHR15020">
    <property type="entry name" value="FLAVIN REDUCTASE-RELATED"/>
    <property type="match status" value="1"/>
</dbReference>
<dbReference type="RefSeq" id="WP_060591491.1">
    <property type="nucleotide sequence ID" value="NZ_CP031418.1"/>
</dbReference>
<dbReference type="SUPFAM" id="SSF51735">
    <property type="entry name" value="NAD(P)-binding Rossmann-fold domains"/>
    <property type="match status" value="1"/>
</dbReference>
<proteinExistence type="predicted"/>
<protein>
    <submittedName>
        <fullName evidence="2">Putative NADH-flavin reductase</fullName>
    </submittedName>
</protein>
<sequence>MDVVIAGGHGKIALLLAEQLTANGHRVRSLIRNPEHTGDVVATGAEPVLLDLEQADVTAVAAALAGADAAVFAAGAGPGSGAARKYTVDRDGSVLLAEAAQRAGVRRFVQISAMGTGAPPAPGTDEVWAAYLDAKTQAEDDLRSRDLDWTVLRPGRLVDTVSSGSVTLSTGRVGRDSIARADVAAVIAALLPAANTVHTTLELVAGVTPISEAVAAISN</sequence>
<feature type="domain" description="NAD(P)-binding" evidence="1">
    <location>
        <begin position="7"/>
        <end position="191"/>
    </location>
</feature>
<accession>A0A0H5NIE4</accession>
<evidence type="ECO:0000259" key="1">
    <source>
        <dbReference type="Pfam" id="PF13460"/>
    </source>
</evidence>
<dbReference type="KEGG" id="nfr:ERS450000_01490"/>
<name>A0A0H5NIE4_NOCFR</name>
<reference evidence="3" key="1">
    <citation type="submission" date="2015-03" db="EMBL/GenBank/DDBJ databases">
        <authorList>
            <consortium name="Pathogen Informatics"/>
        </authorList>
    </citation>
    <scope>NUCLEOTIDE SEQUENCE [LARGE SCALE GENOMIC DNA]</scope>
    <source>
        <strain evidence="3">NCTC11134</strain>
    </source>
</reference>
<dbReference type="AlphaFoldDB" id="A0A0H5NIE4"/>
<dbReference type="Pfam" id="PF13460">
    <property type="entry name" value="NAD_binding_10"/>
    <property type="match status" value="1"/>
</dbReference>
<gene>
    <name evidence="2" type="ORF">ERS450000_01490</name>
</gene>
<dbReference type="EMBL" id="LN868938">
    <property type="protein sequence ID" value="CRY75735.1"/>
    <property type="molecule type" value="Genomic_DNA"/>
</dbReference>
<evidence type="ECO:0000313" key="3">
    <source>
        <dbReference type="Proteomes" id="UP000057820"/>
    </source>
</evidence>
<dbReference type="Gene3D" id="3.40.50.720">
    <property type="entry name" value="NAD(P)-binding Rossmann-like Domain"/>
    <property type="match status" value="1"/>
</dbReference>
<dbReference type="PANTHER" id="PTHR15020:SF50">
    <property type="entry name" value="UPF0659 PROTEIN YMR090W"/>
    <property type="match status" value="1"/>
</dbReference>
<dbReference type="InterPro" id="IPR016040">
    <property type="entry name" value="NAD(P)-bd_dom"/>
</dbReference>
<evidence type="ECO:0000313" key="2">
    <source>
        <dbReference type="EMBL" id="CRY75735.1"/>
    </source>
</evidence>
<organism evidence="2 3">
    <name type="scientific">Nocardia farcinica</name>
    <dbReference type="NCBI Taxonomy" id="37329"/>
    <lineage>
        <taxon>Bacteria</taxon>
        <taxon>Bacillati</taxon>
        <taxon>Actinomycetota</taxon>
        <taxon>Actinomycetes</taxon>
        <taxon>Mycobacteriales</taxon>
        <taxon>Nocardiaceae</taxon>
        <taxon>Nocardia</taxon>
    </lineage>
</organism>